<reference evidence="2 3" key="1">
    <citation type="submission" date="2019-11" db="EMBL/GenBank/DDBJ databases">
        <title>Draft genome sequence of Paludibacterium sp. dN18-1.</title>
        <authorList>
            <person name="Im W.-T."/>
        </authorList>
    </citation>
    <scope>NUCLEOTIDE SEQUENCE [LARGE SCALE GENOMIC DNA]</scope>
    <source>
        <strain evidence="3">dN 18-1</strain>
    </source>
</reference>
<proteinExistence type="predicted"/>
<sequence length="143" mass="15522">MDGFALEWITYARISISPLTRAELATELGVSVFTLNQWAVSGKGPRPIRVGRQCLYRREDVDKFLAEKAETPAIPSAKDASADLYMMRLPEVLTVTGLSKSTVYSLAKAGQFPNPVKLGARAVARPSNLVKKWLADRAGGDAA</sequence>
<accession>A0A844GD39</accession>
<dbReference type="Gene3D" id="1.10.238.160">
    <property type="match status" value="1"/>
</dbReference>
<evidence type="ECO:0000313" key="3">
    <source>
        <dbReference type="Proteomes" id="UP000446658"/>
    </source>
</evidence>
<dbReference type="Pfam" id="PF05930">
    <property type="entry name" value="Phage_AlpA"/>
    <property type="match status" value="1"/>
</dbReference>
<keyword evidence="3" id="KW-1185">Reference proteome</keyword>
<dbReference type="Pfam" id="PF12728">
    <property type="entry name" value="HTH_17"/>
    <property type="match status" value="1"/>
</dbReference>
<gene>
    <name evidence="2" type="ORF">GKE73_09170</name>
</gene>
<comment type="caution">
    <text evidence="2">The sequence shown here is derived from an EMBL/GenBank/DDBJ whole genome shotgun (WGS) entry which is preliminary data.</text>
</comment>
<dbReference type="InterPro" id="IPR010260">
    <property type="entry name" value="AlpA"/>
</dbReference>
<dbReference type="PANTHER" id="PTHR36154">
    <property type="entry name" value="DNA-BINDING TRANSCRIPTIONAL ACTIVATOR ALPA"/>
    <property type="match status" value="1"/>
</dbReference>
<dbReference type="AlphaFoldDB" id="A0A844GD39"/>
<dbReference type="PANTHER" id="PTHR36154:SF1">
    <property type="entry name" value="DNA-BINDING TRANSCRIPTIONAL ACTIVATOR ALPA"/>
    <property type="match status" value="1"/>
</dbReference>
<feature type="domain" description="Helix-turn-helix" evidence="1">
    <location>
        <begin position="19"/>
        <end position="68"/>
    </location>
</feature>
<organism evidence="2 3">
    <name type="scientific">Paludibacterium denitrificans</name>
    <dbReference type="NCBI Taxonomy" id="2675226"/>
    <lineage>
        <taxon>Bacteria</taxon>
        <taxon>Pseudomonadati</taxon>
        <taxon>Pseudomonadota</taxon>
        <taxon>Betaproteobacteria</taxon>
        <taxon>Neisseriales</taxon>
        <taxon>Chromobacteriaceae</taxon>
        <taxon>Paludibacterium</taxon>
    </lineage>
</organism>
<dbReference type="RefSeq" id="WP_230370057.1">
    <property type="nucleotide sequence ID" value="NZ_WLYX01000001.1"/>
</dbReference>
<evidence type="ECO:0000259" key="1">
    <source>
        <dbReference type="Pfam" id="PF12728"/>
    </source>
</evidence>
<name>A0A844GD39_9NEIS</name>
<evidence type="ECO:0000313" key="2">
    <source>
        <dbReference type="EMBL" id="MTD33250.1"/>
    </source>
</evidence>
<dbReference type="Proteomes" id="UP000446658">
    <property type="component" value="Unassembled WGS sequence"/>
</dbReference>
<protein>
    <submittedName>
        <fullName evidence="2">AlpA family phage regulatory protein</fullName>
    </submittedName>
</protein>
<dbReference type="SUPFAM" id="SSF46955">
    <property type="entry name" value="Putative DNA-binding domain"/>
    <property type="match status" value="1"/>
</dbReference>
<dbReference type="InterPro" id="IPR009061">
    <property type="entry name" value="DNA-bd_dom_put_sf"/>
</dbReference>
<dbReference type="EMBL" id="WLYX01000001">
    <property type="protein sequence ID" value="MTD33250.1"/>
    <property type="molecule type" value="Genomic_DNA"/>
</dbReference>
<dbReference type="InterPro" id="IPR041657">
    <property type="entry name" value="HTH_17"/>
</dbReference>
<dbReference type="InterPro" id="IPR052931">
    <property type="entry name" value="Prophage_regulatory_activator"/>
</dbReference>